<organism evidence="1 2">
    <name type="scientific">Portunus trituberculatus</name>
    <name type="common">Swimming crab</name>
    <name type="synonym">Neptunus trituberculatus</name>
    <dbReference type="NCBI Taxonomy" id="210409"/>
    <lineage>
        <taxon>Eukaryota</taxon>
        <taxon>Metazoa</taxon>
        <taxon>Ecdysozoa</taxon>
        <taxon>Arthropoda</taxon>
        <taxon>Crustacea</taxon>
        <taxon>Multicrustacea</taxon>
        <taxon>Malacostraca</taxon>
        <taxon>Eumalacostraca</taxon>
        <taxon>Eucarida</taxon>
        <taxon>Decapoda</taxon>
        <taxon>Pleocyemata</taxon>
        <taxon>Brachyura</taxon>
        <taxon>Eubrachyura</taxon>
        <taxon>Portunoidea</taxon>
        <taxon>Portunidae</taxon>
        <taxon>Portuninae</taxon>
        <taxon>Portunus</taxon>
    </lineage>
</organism>
<comment type="caution">
    <text evidence="1">The sequence shown here is derived from an EMBL/GenBank/DDBJ whole genome shotgun (WGS) entry which is preliminary data.</text>
</comment>
<proteinExistence type="predicted"/>
<accession>A0A5B7I1K8</accession>
<dbReference type="EMBL" id="VSRR010042432">
    <property type="protein sequence ID" value="MPC76035.1"/>
    <property type="molecule type" value="Genomic_DNA"/>
</dbReference>
<gene>
    <name evidence="1" type="ORF">E2C01_070436</name>
</gene>
<name>A0A5B7I1K8_PORTR</name>
<sequence>MEIINKYNPLTGIDDTRFSAYYKEDSKKSRCVYG</sequence>
<dbReference type="Proteomes" id="UP000324222">
    <property type="component" value="Unassembled WGS sequence"/>
</dbReference>
<reference evidence="1 2" key="1">
    <citation type="submission" date="2019-05" db="EMBL/GenBank/DDBJ databases">
        <title>Another draft genome of Portunus trituberculatus and its Hox gene families provides insights of decapod evolution.</title>
        <authorList>
            <person name="Jeong J.-H."/>
            <person name="Song I."/>
            <person name="Kim S."/>
            <person name="Choi T."/>
            <person name="Kim D."/>
            <person name="Ryu S."/>
            <person name="Kim W."/>
        </authorList>
    </citation>
    <scope>NUCLEOTIDE SEQUENCE [LARGE SCALE GENOMIC DNA]</scope>
    <source>
        <tissue evidence="1">Muscle</tissue>
    </source>
</reference>
<evidence type="ECO:0000313" key="1">
    <source>
        <dbReference type="EMBL" id="MPC76035.1"/>
    </source>
</evidence>
<protein>
    <submittedName>
        <fullName evidence="1">Uncharacterized protein</fullName>
    </submittedName>
</protein>
<keyword evidence="2" id="KW-1185">Reference proteome</keyword>
<evidence type="ECO:0000313" key="2">
    <source>
        <dbReference type="Proteomes" id="UP000324222"/>
    </source>
</evidence>
<dbReference type="AlphaFoldDB" id="A0A5B7I1K8"/>